<dbReference type="GO" id="GO:0016779">
    <property type="term" value="F:nucleotidyltransferase activity"/>
    <property type="evidence" value="ECO:0007669"/>
    <property type="project" value="UniProtKB-KW"/>
</dbReference>
<evidence type="ECO:0000313" key="4">
    <source>
        <dbReference type="Proteomes" id="UP000605259"/>
    </source>
</evidence>
<dbReference type="InterPro" id="IPR045886">
    <property type="entry name" value="ThiF/MoeB/HesA"/>
</dbReference>
<keyword evidence="3" id="KW-0808">Transferase</keyword>
<dbReference type="GO" id="GO:0005829">
    <property type="term" value="C:cytosol"/>
    <property type="evidence" value="ECO:0007669"/>
    <property type="project" value="TreeGrafter"/>
</dbReference>
<protein>
    <submittedName>
        <fullName evidence="3">Thiazole biosynthesis adenylyltransferase ThiF</fullName>
    </submittedName>
</protein>
<reference evidence="3" key="1">
    <citation type="journal article" date="2014" name="Int. J. Syst. Evol. Microbiol.">
        <title>Complete genome sequence of Corynebacterium casei LMG S-19264T (=DSM 44701T), isolated from a smear-ripened cheese.</title>
        <authorList>
            <consortium name="US DOE Joint Genome Institute (JGI-PGF)"/>
            <person name="Walter F."/>
            <person name="Albersmeier A."/>
            <person name="Kalinowski J."/>
            <person name="Ruckert C."/>
        </authorList>
    </citation>
    <scope>NUCLEOTIDE SEQUENCE</scope>
    <source>
        <strain evidence="3">CGMCC 1.12698</strain>
    </source>
</reference>
<dbReference type="GO" id="GO:0008641">
    <property type="term" value="F:ubiquitin-like modifier activating enzyme activity"/>
    <property type="evidence" value="ECO:0007669"/>
    <property type="project" value="InterPro"/>
</dbReference>
<dbReference type="InterPro" id="IPR035985">
    <property type="entry name" value="Ubiquitin-activating_enz"/>
</dbReference>
<reference evidence="3" key="2">
    <citation type="submission" date="2020-09" db="EMBL/GenBank/DDBJ databases">
        <authorList>
            <person name="Sun Q."/>
            <person name="Zhou Y."/>
        </authorList>
    </citation>
    <scope>NUCLEOTIDE SEQUENCE</scope>
    <source>
        <strain evidence="3">CGMCC 1.12698</strain>
    </source>
</reference>
<dbReference type="NCBIfam" id="NF009123">
    <property type="entry name" value="PRK12475.1"/>
    <property type="match status" value="1"/>
</dbReference>
<dbReference type="Pfam" id="PF00899">
    <property type="entry name" value="ThiF"/>
    <property type="match status" value="1"/>
</dbReference>
<dbReference type="CDD" id="cd00757">
    <property type="entry name" value="ThiF_MoeB_HesA_family"/>
    <property type="match status" value="1"/>
</dbReference>
<dbReference type="GO" id="GO:0004792">
    <property type="term" value="F:thiosulfate-cyanide sulfurtransferase activity"/>
    <property type="evidence" value="ECO:0007669"/>
    <property type="project" value="TreeGrafter"/>
</dbReference>
<evidence type="ECO:0000256" key="1">
    <source>
        <dbReference type="ARBA" id="ARBA00009919"/>
    </source>
</evidence>
<dbReference type="PANTHER" id="PTHR10953">
    <property type="entry name" value="UBIQUITIN-ACTIVATING ENZYME E1"/>
    <property type="match status" value="1"/>
</dbReference>
<dbReference type="FunFam" id="3.40.50.720:FF:000080">
    <property type="entry name" value="Thiazole biosynthesis adenylyltransferase ThiF"/>
    <property type="match status" value="1"/>
</dbReference>
<dbReference type="Proteomes" id="UP000605259">
    <property type="component" value="Unassembled WGS sequence"/>
</dbReference>
<dbReference type="EMBL" id="BMFK01000001">
    <property type="protein sequence ID" value="GGE67576.1"/>
    <property type="molecule type" value="Genomic_DNA"/>
</dbReference>
<dbReference type="SUPFAM" id="SSF69572">
    <property type="entry name" value="Activating enzymes of the ubiquitin-like proteins"/>
    <property type="match status" value="1"/>
</dbReference>
<dbReference type="InterPro" id="IPR000594">
    <property type="entry name" value="ThiF_NAD_FAD-bd"/>
</dbReference>
<dbReference type="AlphaFoldDB" id="A0A917EP94"/>
<keyword evidence="4" id="KW-1185">Reference proteome</keyword>
<dbReference type="PANTHER" id="PTHR10953:SF102">
    <property type="entry name" value="ADENYLYLTRANSFERASE AND SULFURTRANSFERASE MOCS3"/>
    <property type="match status" value="1"/>
</dbReference>
<name>A0A917EP94_9BACI</name>
<organism evidence="3 4">
    <name type="scientific">Priestia taiwanensis</name>
    <dbReference type="NCBI Taxonomy" id="1347902"/>
    <lineage>
        <taxon>Bacteria</taxon>
        <taxon>Bacillati</taxon>
        <taxon>Bacillota</taxon>
        <taxon>Bacilli</taxon>
        <taxon>Bacillales</taxon>
        <taxon>Bacillaceae</taxon>
        <taxon>Priestia</taxon>
    </lineage>
</organism>
<proteinExistence type="inferred from homology"/>
<accession>A0A917EP94</accession>
<dbReference type="Gene3D" id="3.40.50.720">
    <property type="entry name" value="NAD(P)-binding Rossmann-like Domain"/>
    <property type="match status" value="1"/>
</dbReference>
<feature type="domain" description="THIF-type NAD/FAD binding fold" evidence="2">
    <location>
        <begin position="7"/>
        <end position="242"/>
    </location>
</feature>
<comment type="similarity">
    <text evidence="1">Belongs to the HesA/MoeB/ThiF family.</text>
</comment>
<comment type="caution">
    <text evidence="3">The sequence shown here is derived from an EMBL/GenBank/DDBJ whole genome shotgun (WGS) entry which is preliminary data.</text>
</comment>
<keyword evidence="3" id="KW-0548">Nucleotidyltransferase</keyword>
<evidence type="ECO:0000313" key="3">
    <source>
        <dbReference type="EMBL" id="GGE67576.1"/>
    </source>
</evidence>
<evidence type="ECO:0000259" key="2">
    <source>
        <dbReference type="Pfam" id="PF00899"/>
    </source>
</evidence>
<sequence length="339" mass="37800">MFLNSRYSRQILFPPIGESGQRALKQKHVLIIGAGALGSSNAEVLVRAGVGKVTIVDRDYVDWSNLQRQQLYEEADVVNQLPKAIAAKQRLTAINADVHVEAYVLDATVEELTRLMEDVDLVIDATDNFDTRLLVNDLSMKYCVPWIYGACVGSYGLSYVIVPGETPCLSCLLESIPLGGMTCDTVGIISPAVQMVVAHQTTEALKILTSNTEALSRKLVSFDLWKNEFSRLDVQRCKNSNCASCGENPTYPFLAEENQTKSTVLCGRDTVQMRLPNKDVDLEHYAHALREQATVTANPYLLSFMIEEYRLVLFKDGRVLIHGTKDITKAKTLYHRFFG</sequence>
<dbReference type="GO" id="GO:0008146">
    <property type="term" value="F:sulfotransferase activity"/>
    <property type="evidence" value="ECO:0007669"/>
    <property type="project" value="TreeGrafter"/>
</dbReference>
<gene>
    <name evidence="3" type="ORF">GCM10007140_17050</name>
</gene>